<dbReference type="Proteomes" id="UP000324241">
    <property type="component" value="Unassembled WGS sequence"/>
</dbReference>
<evidence type="ECO:0000313" key="2">
    <source>
        <dbReference type="Proteomes" id="UP000324241"/>
    </source>
</evidence>
<gene>
    <name evidence="1" type="ORF">ATNIH1004_001523</name>
</gene>
<dbReference type="EMBL" id="QUQM01000002">
    <property type="protein sequence ID" value="KAA8652618.1"/>
    <property type="molecule type" value="Genomic_DNA"/>
</dbReference>
<dbReference type="AlphaFoldDB" id="A0A5M9N0J5"/>
<dbReference type="GeneID" id="54324225"/>
<name>A0A5M9N0J5_9EURO</name>
<protein>
    <submittedName>
        <fullName evidence="1">Uncharacterized protein</fullName>
    </submittedName>
</protein>
<accession>A0A5M9N0J5</accession>
<comment type="caution">
    <text evidence="1">The sequence shown here is derived from an EMBL/GenBank/DDBJ whole genome shotgun (WGS) entry which is preliminary data.</text>
</comment>
<proteinExistence type="predicted"/>
<sequence>MFPDNYRAIFSLRMEKLAGKEGNETGPDASYPLTTLVLCGDILKLNRARDYTWDP</sequence>
<reference evidence="1 2" key="1">
    <citation type="submission" date="2019-08" db="EMBL/GenBank/DDBJ databases">
        <title>The genome sequence of a newly discovered highly antifungal drug resistant Aspergillus species, Aspergillus tanneri NIH 1004.</title>
        <authorList>
            <person name="Mounaud S."/>
            <person name="Singh I."/>
            <person name="Joardar V."/>
            <person name="Pakala S."/>
            <person name="Pakala S."/>
            <person name="Venepally P."/>
            <person name="Chung J.K."/>
            <person name="Losada L."/>
            <person name="Nierman W.C."/>
        </authorList>
    </citation>
    <scope>NUCLEOTIDE SEQUENCE [LARGE SCALE GENOMIC DNA]</scope>
    <source>
        <strain evidence="1 2">NIH1004</strain>
    </source>
</reference>
<dbReference type="RefSeq" id="XP_033431979.1">
    <property type="nucleotide sequence ID" value="XM_033566222.1"/>
</dbReference>
<organism evidence="1 2">
    <name type="scientific">Aspergillus tanneri</name>
    <dbReference type="NCBI Taxonomy" id="1220188"/>
    <lineage>
        <taxon>Eukaryota</taxon>
        <taxon>Fungi</taxon>
        <taxon>Dikarya</taxon>
        <taxon>Ascomycota</taxon>
        <taxon>Pezizomycotina</taxon>
        <taxon>Eurotiomycetes</taxon>
        <taxon>Eurotiomycetidae</taxon>
        <taxon>Eurotiales</taxon>
        <taxon>Aspergillaceae</taxon>
        <taxon>Aspergillus</taxon>
        <taxon>Aspergillus subgen. Circumdati</taxon>
    </lineage>
</organism>
<evidence type="ECO:0000313" key="1">
    <source>
        <dbReference type="EMBL" id="KAA8652618.1"/>
    </source>
</evidence>